<evidence type="ECO:0000259" key="2">
    <source>
        <dbReference type="Pfam" id="PF10816"/>
    </source>
</evidence>
<dbReference type="AlphaFoldDB" id="A0A5Q4VEZ1"/>
<evidence type="ECO:0000313" key="4">
    <source>
        <dbReference type="Proteomes" id="UP000321899"/>
    </source>
</evidence>
<proteinExistence type="predicted"/>
<dbReference type="OrthoDB" id="21395at2"/>
<dbReference type="InterPro" id="IPR021212">
    <property type="entry name" value="DUF2760"/>
</dbReference>
<keyword evidence="1" id="KW-1133">Transmembrane helix</keyword>
<reference evidence="3 4" key="1">
    <citation type="submission" date="2019-06" db="EMBL/GenBank/DDBJ databases">
        <title>Desulfobotulus mexicanus sp. nov., a novel sulfate-reducing bacterium isolated from the sediment of an alkaline crater lake in Mexico.</title>
        <authorList>
            <person name="Hirschler-Rea A."/>
        </authorList>
    </citation>
    <scope>NUCLEOTIDE SEQUENCE [LARGE SCALE GENOMIC DNA]</scope>
    <source>
        <strain evidence="3 4">PAR22N</strain>
    </source>
</reference>
<feature type="domain" description="DUF2760" evidence="2">
    <location>
        <begin position="111"/>
        <end position="231"/>
    </location>
</feature>
<comment type="caution">
    <text evidence="3">The sequence shown here is derived from an EMBL/GenBank/DDBJ whole genome shotgun (WGS) entry which is preliminary data.</text>
</comment>
<dbReference type="EMBL" id="VDMB01000003">
    <property type="protein sequence ID" value="TYT75533.1"/>
    <property type="molecule type" value="Genomic_DNA"/>
</dbReference>
<dbReference type="Proteomes" id="UP000321899">
    <property type="component" value="Unassembled WGS sequence"/>
</dbReference>
<organism evidence="3 4">
    <name type="scientific">Desulfobotulus mexicanus</name>
    <dbReference type="NCBI Taxonomy" id="2586642"/>
    <lineage>
        <taxon>Bacteria</taxon>
        <taxon>Pseudomonadati</taxon>
        <taxon>Thermodesulfobacteriota</taxon>
        <taxon>Desulfobacteria</taxon>
        <taxon>Desulfobacterales</taxon>
        <taxon>Desulfobacteraceae</taxon>
        <taxon>Desulfobotulus</taxon>
    </lineage>
</organism>
<feature type="transmembrane region" description="Helical" evidence="1">
    <location>
        <begin position="53"/>
        <end position="74"/>
    </location>
</feature>
<evidence type="ECO:0000256" key="1">
    <source>
        <dbReference type="SAM" id="Phobius"/>
    </source>
</evidence>
<evidence type="ECO:0000313" key="3">
    <source>
        <dbReference type="EMBL" id="TYT75533.1"/>
    </source>
</evidence>
<dbReference type="RefSeq" id="WP_139446399.1">
    <property type="nucleotide sequence ID" value="NZ_VDMB01000003.1"/>
</dbReference>
<protein>
    <submittedName>
        <fullName evidence="3">DUF2760 domain-containing protein</fullName>
    </submittedName>
</protein>
<accession>A0A5Q4VEZ1</accession>
<name>A0A5Q4VEZ1_9BACT</name>
<keyword evidence="1" id="KW-0472">Membrane</keyword>
<keyword evidence="1" id="KW-0812">Transmembrane</keyword>
<feature type="transmembrane region" description="Helical" evidence="1">
    <location>
        <begin position="12"/>
        <end position="33"/>
    </location>
</feature>
<sequence length="233" mass="25986">MNPSVVVLRRIFWLALLFFIPLFTFAGWLAAYVPPEAGILPSSMDAFRPVIPHAGALAGLFSAIVFRAICSLLLNKQQKTLVPQPSAKEMKPARLKPEEDPATRKAREERMFLYLLSVLQKEGRLLDFFAEDLDLYEDDQIGAAVRPVHESARKILSRYMDLGVVMEEEEGSRITVPKGFDPSRIKLVGKVAGEPPFQGILRHRGWRARGVRMPSFSDAGGADVLTPSEVEIL</sequence>
<keyword evidence="4" id="KW-1185">Reference proteome</keyword>
<dbReference type="Pfam" id="PF10816">
    <property type="entry name" value="DUF2760"/>
    <property type="match status" value="1"/>
</dbReference>
<gene>
    <name evidence="3" type="ORF">FIM25_03575</name>
</gene>